<evidence type="ECO:0008006" key="3">
    <source>
        <dbReference type="Google" id="ProtNLM"/>
    </source>
</evidence>
<feature type="non-terminal residue" evidence="2">
    <location>
        <position position="1"/>
    </location>
</feature>
<reference evidence="2" key="1">
    <citation type="submission" date="2018-05" db="EMBL/GenBank/DDBJ databases">
        <authorList>
            <person name="Lanie J.A."/>
            <person name="Ng W.-L."/>
            <person name="Kazmierczak K.M."/>
            <person name="Andrzejewski T.M."/>
            <person name="Davidsen T.M."/>
            <person name="Wayne K.J."/>
            <person name="Tettelin H."/>
            <person name="Glass J.I."/>
            <person name="Rusch D."/>
            <person name="Podicherti R."/>
            <person name="Tsui H.-C.T."/>
            <person name="Winkler M.E."/>
        </authorList>
    </citation>
    <scope>NUCLEOTIDE SEQUENCE</scope>
</reference>
<dbReference type="Pfam" id="PF16120">
    <property type="entry name" value="DUF4836"/>
    <property type="match status" value="1"/>
</dbReference>
<feature type="region of interest" description="Disordered" evidence="1">
    <location>
        <begin position="478"/>
        <end position="507"/>
    </location>
</feature>
<gene>
    <name evidence="2" type="ORF">METZ01_LOCUS154989</name>
</gene>
<accession>A0A382AKM5</accession>
<dbReference type="InterPro" id="IPR032276">
    <property type="entry name" value="DUF4836"/>
</dbReference>
<evidence type="ECO:0000256" key="1">
    <source>
        <dbReference type="SAM" id="MobiDB-lite"/>
    </source>
</evidence>
<protein>
    <recommendedName>
        <fullName evidence="3">DUF4836 family protein</fullName>
    </recommendedName>
</protein>
<sequence>KGGYKELLESPIFEEMAEELDDEFLQGIIKDPAASGIDIAQPIHIFMKVEAPAAGDPFGEPLVSGGLVASVKNADAVEAALNKLFALGGDDVKRGKGEGYKSMMPPDGEGVAAALGYSKDAFIFVASSNPEDVAKMPGQLADRFAGKKALAKDSKAAALLQSKYDVAAWMDYESFMDMAFAAGGGLLEEDPLTALTKDMAKDMEYTVAVRFEPGSIDMDMTSYTDSELYKGMSKGGLDKSLLKLVPNNVILAGAEAFNMKPIRDMMIKQVLPLLKNGENAEMAQEIENMLGMTIEDVLTIPKGDFLAVFDGLKLGGELGMMPQFLLGLTIDNRANFNKLLNNPAIQGFLPSLNAFGIQIAQNENAFFICSQNHGPAVNGGQAQKPAAMRHQKLLGGDMGGYIQFDAVRALIQQLGEGEEEAQMIAQALGKLDEATFTGTMGDGEQGAFAKLTFKDKKANGLKQLVDLSMQIASMAGEFGASAPGDFPEPPEPEAIEIAPVEGGREDK</sequence>
<evidence type="ECO:0000313" key="2">
    <source>
        <dbReference type="EMBL" id="SVB02135.1"/>
    </source>
</evidence>
<proteinExistence type="predicted"/>
<name>A0A382AKM5_9ZZZZ</name>
<dbReference type="EMBL" id="UINC01025825">
    <property type="protein sequence ID" value="SVB02135.1"/>
    <property type="molecule type" value="Genomic_DNA"/>
</dbReference>
<dbReference type="AlphaFoldDB" id="A0A382AKM5"/>
<organism evidence="2">
    <name type="scientific">marine metagenome</name>
    <dbReference type="NCBI Taxonomy" id="408172"/>
    <lineage>
        <taxon>unclassified sequences</taxon>
        <taxon>metagenomes</taxon>
        <taxon>ecological metagenomes</taxon>
    </lineage>
</organism>